<accession>A0ABU9T2V4</accession>
<dbReference type="Proteomes" id="UP001477870">
    <property type="component" value="Unassembled WGS sequence"/>
</dbReference>
<sequence>MIGHASHNVADFEESLDVRQHHWIIRLIAIVFVVGIAWAYFATLDEVTTADGIVIPIRNEQVIQSLEGGLVRELNVRADEVVEAGEVLVRLDPTRLEAAVEEITVNLQAQQARIARLNAEVDNKPLAFEPSLRAYPDLVQTEKALYEARLTSLQTSLRLIEESRKLMQEELATMTRLRKIGASSRIELLRLNREIVDLNIREDDIKHDYYVRAREELSTVKSEAGALVAELRGRQDQLTRVTLRSPVRGIVKDITVSTVGGVVPPNGQLMTIVPLDDELLVEARVQPSDIAFIRPGLPATVKVTAYDYSVYGTLEGEVLSISPDSIRDEIDPERLYYRVFVRSENFELKNKAGQIYPITPGMVTAVDIHTGSKTVLQYLVKPFNRASEALRER</sequence>
<keyword evidence="4 7" id="KW-0812">Transmembrane</keyword>
<feature type="transmembrane region" description="Helical" evidence="7">
    <location>
        <begin position="23"/>
        <end position="41"/>
    </location>
</feature>
<dbReference type="InterPro" id="IPR050739">
    <property type="entry name" value="MFP"/>
</dbReference>
<evidence type="ECO:0000313" key="10">
    <source>
        <dbReference type="Proteomes" id="UP001477870"/>
    </source>
</evidence>
<dbReference type="PANTHER" id="PTHR30386">
    <property type="entry name" value="MEMBRANE FUSION SUBUNIT OF EMRAB-TOLC MULTIDRUG EFFLUX PUMP"/>
    <property type="match status" value="1"/>
</dbReference>
<evidence type="ECO:0000256" key="4">
    <source>
        <dbReference type="ARBA" id="ARBA00022692"/>
    </source>
</evidence>
<evidence type="ECO:0000256" key="2">
    <source>
        <dbReference type="ARBA" id="ARBA00009477"/>
    </source>
</evidence>
<keyword evidence="6 7" id="KW-0472">Membrane</keyword>
<dbReference type="InterPro" id="IPR006144">
    <property type="entry name" value="Secretion_HlyD_CS"/>
</dbReference>
<dbReference type="PROSITE" id="PS00543">
    <property type="entry name" value="HLYD_FAMILY"/>
    <property type="match status" value="1"/>
</dbReference>
<keyword evidence="10" id="KW-1185">Reference proteome</keyword>
<gene>
    <name evidence="9" type="ORF">WNY59_02525</name>
</gene>
<reference evidence="9 10" key="1">
    <citation type="submission" date="2024-03" db="EMBL/GenBank/DDBJ databases">
        <title>Community enrichment and isolation of bacterial strains for fucoidan degradation.</title>
        <authorList>
            <person name="Sichert A."/>
        </authorList>
    </citation>
    <scope>NUCLEOTIDE SEQUENCE [LARGE SCALE GENOMIC DNA]</scope>
    <source>
        <strain evidence="9 10">AS62</strain>
    </source>
</reference>
<protein>
    <submittedName>
        <fullName evidence="9">HlyD family efflux transporter periplasmic adaptor subunit</fullName>
    </submittedName>
</protein>
<dbReference type="PRINTS" id="PR01490">
    <property type="entry name" value="RTXTOXIND"/>
</dbReference>
<organism evidence="9 10">
    <name type="scientific">Ahrensia kielensis</name>
    <dbReference type="NCBI Taxonomy" id="76980"/>
    <lineage>
        <taxon>Bacteria</taxon>
        <taxon>Pseudomonadati</taxon>
        <taxon>Pseudomonadota</taxon>
        <taxon>Alphaproteobacteria</taxon>
        <taxon>Hyphomicrobiales</taxon>
        <taxon>Ahrensiaceae</taxon>
        <taxon>Ahrensia</taxon>
    </lineage>
</organism>
<dbReference type="Gene3D" id="2.40.30.170">
    <property type="match status" value="1"/>
</dbReference>
<evidence type="ECO:0000256" key="5">
    <source>
        <dbReference type="ARBA" id="ARBA00022989"/>
    </source>
</evidence>
<name>A0ABU9T2V4_9HYPH</name>
<evidence type="ECO:0000256" key="1">
    <source>
        <dbReference type="ARBA" id="ARBA00004167"/>
    </source>
</evidence>
<comment type="subcellular location">
    <subcellularLocation>
        <location evidence="1">Membrane</location>
        <topology evidence="1">Single-pass membrane protein</topology>
    </subcellularLocation>
</comment>
<keyword evidence="5 7" id="KW-1133">Transmembrane helix</keyword>
<feature type="domain" description="AprE-like beta-barrel" evidence="8">
    <location>
        <begin position="279"/>
        <end position="371"/>
    </location>
</feature>
<evidence type="ECO:0000259" key="8">
    <source>
        <dbReference type="Pfam" id="PF26002"/>
    </source>
</evidence>
<evidence type="ECO:0000256" key="3">
    <source>
        <dbReference type="ARBA" id="ARBA00022448"/>
    </source>
</evidence>
<evidence type="ECO:0000256" key="7">
    <source>
        <dbReference type="SAM" id="Phobius"/>
    </source>
</evidence>
<evidence type="ECO:0000313" key="9">
    <source>
        <dbReference type="EMBL" id="MEM5500455.1"/>
    </source>
</evidence>
<proteinExistence type="inferred from homology"/>
<dbReference type="RefSeq" id="WP_342846676.1">
    <property type="nucleotide sequence ID" value="NZ_JBBMQO010000002.1"/>
</dbReference>
<evidence type="ECO:0000256" key="6">
    <source>
        <dbReference type="ARBA" id="ARBA00023136"/>
    </source>
</evidence>
<dbReference type="PANTHER" id="PTHR30386:SF26">
    <property type="entry name" value="TRANSPORT PROTEIN COMB"/>
    <property type="match status" value="1"/>
</dbReference>
<keyword evidence="3" id="KW-0813">Transport</keyword>
<dbReference type="InterPro" id="IPR058982">
    <property type="entry name" value="Beta-barrel_AprE"/>
</dbReference>
<dbReference type="EMBL" id="JBBMQO010000002">
    <property type="protein sequence ID" value="MEM5500455.1"/>
    <property type="molecule type" value="Genomic_DNA"/>
</dbReference>
<comment type="similarity">
    <text evidence="2">Belongs to the membrane fusion protein (MFP) (TC 8.A.1) family.</text>
</comment>
<dbReference type="Gene3D" id="2.40.50.100">
    <property type="match status" value="1"/>
</dbReference>
<dbReference type="Pfam" id="PF26002">
    <property type="entry name" value="Beta-barrel_AprE"/>
    <property type="match status" value="1"/>
</dbReference>
<comment type="caution">
    <text evidence="9">The sequence shown here is derived from an EMBL/GenBank/DDBJ whole genome shotgun (WGS) entry which is preliminary data.</text>
</comment>
<dbReference type="Gene3D" id="1.10.287.470">
    <property type="entry name" value="Helix hairpin bin"/>
    <property type="match status" value="1"/>
</dbReference>